<evidence type="ECO:0000313" key="2">
    <source>
        <dbReference type="Proteomes" id="UP000031670"/>
    </source>
</evidence>
<dbReference type="EMBL" id="BBSA01000008">
    <property type="protein sequence ID" value="GAM63223.1"/>
    <property type="molecule type" value="Genomic_DNA"/>
</dbReference>
<dbReference type="Proteomes" id="UP000031670">
    <property type="component" value="Unassembled WGS sequence"/>
</dbReference>
<name>A0A0B8PJF6_9VIBR</name>
<accession>A0A0B8PJF6</accession>
<sequence>MLRRLLTFIFLALWWITVVAKTFLFPVPLILDELSLGEINVYTDGNRIESVSTIDLINVLDGIVDDDTLSQLQKSESLSLSVSKLQEFGIRLNFEPTELIIKLELDSDNYKRQDIPYNQPFQNIKYSKSSFFAWHNIFNIVDDYIIFDDAGQNNFRGEWISSGNIGGAKWLNFEFSGFYSINSEEVDSDLPELYRGDARLFIDWPDVPFRGSMGDLVSIPKGHQPQLRLEG</sequence>
<protein>
    <submittedName>
        <fullName evidence="1">P pilus assembly protein</fullName>
    </submittedName>
</protein>
<proteinExistence type="predicted"/>
<organism evidence="1 2">
    <name type="scientific">Vibrio ishigakensis</name>
    <dbReference type="NCBI Taxonomy" id="1481914"/>
    <lineage>
        <taxon>Bacteria</taxon>
        <taxon>Pseudomonadati</taxon>
        <taxon>Pseudomonadota</taxon>
        <taxon>Gammaproteobacteria</taxon>
        <taxon>Vibrionales</taxon>
        <taxon>Vibrionaceae</taxon>
        <taxon>Vibrio</taxon>
    </lineage>
</organism>
<reference evidence="1 2" key="2">
    <citation type="submission" date="2015-01" db="EMBL/GenBank/DDBJ databases">
        <authorList>
            <consortium name="NBRP consortium"/>
            <person name="Sawabe T."/>
            <person name="Meirelles P."/>
            <person name="Feng G."/>
            <person name="Sayaka M."/>
            <person name="Hattori M."/>
            <person name="Ohkuma M."/>
        </authorList>
    </citation>
    <scope>NUCLEOTIDE SEQUENCE [LARGE SCALE GENOMIC DNA]</scope>
    <source>
        <strain evidence="1 2">JCM19232</strain>
    </source>
</reference>
<gene>
    <name evidence="1" type="ORF">JCM19232_1370</name>
</gene>
<evidence type="ECO:0000313" key="1">
    <source>
        <dbReference type="EMBL" id="GAM63223.1"/>
    </source>
</evidence>
<reference evidence="1 2" key="1">
    <citation type="submission" date="2015-01" db="EMBL/GenBank/DDBJ databases">
        <title>Vibrio sp. C5 JCM 19232 whole genome shotgun sequence.</title>
        <authorList>
            <person name="Sawabe T."/>
            <person name="Meirelles P."/>
            <person name="Feng G."/>
            <person name="Sayaka M."/>
            <person name="Hattori M."/>
            <person name="Ohkuma M."/>
        </authorList>
    </citation>
    <scope>NUCLEOTIDE SEQUENCE [LARGE SCALE GENOMIC DNA]</scope>
    <source>
        <strain evidence="1 2">JCM19232</strain>
    </source>
</reference>
<comment type="caution">
    <text evidence="1">The sequence shown here is derived from an EMBL/GenBank/DDBJ whole genome shotgun (WGS) entry which is preliminary data.</text>
</comment>
<dbReference type="AlphaFoldDB" id="A0A0B8PJF6"/>